<dbReference type="PRINTS" id="PR00996">
    <property type="entry name" value="CHERMTFRASE"/>
</dbReference>
<dbReference type="Pfam" id="PF03705">
    <property type="entry name" value="CheR_N"/>
    <property type="match status" value="1"/>
</dbReference>
<dbReference type="eggNOG" id="COG1352">
    <property type="taxonomic scope" value="Bacteria"/>
</dbReference>
<keyword evidence="8" id="KW-1185">Reference proteome</keyword>
<reference evidence="7 8" key="1">
    <citation type="journal article" date="2014" name="Genome Announc.">
        <title>Genome Sequence and Methylome of Soil Bacterium Gemmatirosa kalamazoonensis KBS708T, a Member of the Rarely Cultivated Gemmatimonadetes Phylum.</title>
        <authorList>
            <person name="Debruyn J.M."/>
            <person name="Radosevich M."/>
            <person name="Wommack K.E."/>
            <person name="Polson S.W."/>
            <person name="Hauser L.J."/>
            <person name="Fawaz M.N."/>
            <person name="Korlach J."/>
            <person name="Tsai Y.C."/>
        </authorList>
    </citation>
    <scope>NUCLEOTIDE SEQUENCE [LARGE SCALE GENOMIC DNA]</scope>
    <source>
        <strain evidence="7 8">KBS708</strain>
        <plasmid evidence="8">Plasmid 2</plasmid>
    </source>
</reference>
<dbReference type="InParanoid" id="W0RV34"/>
<dbReference type="OrthoDB" id="9816309at2"/>
<dbReference type="GO" id="GO:0008983">
    <property type="term" value="F:protein-glutamate O-methyltransferase activity"/>
    <property type="evidence" value="ECO:0007669"/>
    <property type="project" value="UniProtKB-EC"/>
</dbReference>
<keyword evidence="3 7" id="KW-0489">Methyltransferase</keyword>
<dbReference type="PROSITE" id="PS50123">
    <property type="entry name" value="CHER"/>
    <property type="match status" value="1"/>
</dbReference>
<evidence type="ECO:0000256" key="1">
    <source>
        <dbReference type="ARBA" id="ARBA00001541"/>
    </source>
</evidence>
<dbReference type="SUPFAM" id="SSF53335">
    <property type="entry name" value="S-adenosyl-L-methionine-dependent methyltransferases"/>
    <property type="match status" value="1"/>
</dbReference>
<dbReference type="Pfam" id="PF01739">
    <property type="entry name" value="CheR"/>
    <property type="match status" value="1"/>
</dbReference>
<evidence type="ECO:0000256" key="3">
    <source>
        <dbReference type="ARBA" id="ARBA00022603"/>
    </source>
</evidence>
<evidence type="ECO:0000259" key="6">
    <source>
        <dbReference type="PROSITE" id="PS50123"/>
    </source>
</evidence>
<evidence type="ECO:0000313" key="8">
    <source>
        <dbReference type="Proteomes" id="UP000019151"/>
    </source>
</evidence>
<dbReference type="PANTHER" id="PTHR24422">
    <property type="entry name" value="CHEMOTAXIS PROTEIN METHYLTRANSFERASE"/>
    <property type="match status" value="1"/>
</dbReference>
<evidence type="ECO:0000313" key="7">
    <source>
        <dbReference type="EMBL" id="AHG93448.1"/>
    </source>
</evidence>
<dbReference type="InterPro" id="IPR022641">
    <property type="entry name" value="CheR_N"/>
</dbReference>
<dbReference type="InterPro" id="IPR050903">
    <property type="entry name" value="Bact_Chemotaxis_MeTrfase"/>
</dbReference>
<protein>
    <recommendedName>
        <fullName evidence="2">protein-glutamate O-methyltransferase</fullName>
        <ecNumber evidence="2">2.1.1.80</ecNumber>
    </recommendedName>
</protein>
<dbReference type="EC" id="2.1.1.80" evidence="2"/>
<dbReference type="PANTHER" id="PTHR24422:SF10">
    <property type="entry name" value="CHEMOTAXIS PROTEIN METHYLTRANSFERASE 2"/>
    <property type="match status" value="1"/>
</dbReference>
<dbReference type="InterPro" id="IPR029063">
    <property type="entry name" value="SAM-dependent_MTases_sf"/>
</dbReference>
<dbReference type="PATRIC" id="fig|861299.3.peg.5962"/>
<dbReference type="Gene3D" id="3.40.50.150">
    <property type="entry name" value="Vaccinia Virus protein VP39"/>
    <property type="match status" value="1"/>
</dbReference>
<dbReference type="InterPro" id="IPR022642">
    <property type="entry name" value="CheR_C"/>
</dbReference>
<dbReference type="InterPro" id="IPR036804">
    <property type="entry name" value="CheR_N_sf"/>
</dbReference>
<dbReference type="HOGENOM" id="CLU_025854_0_1_0"/>
<dbReference type="InterPro" id="IPR000780">
    <property type="entry name" value="CheR_MeTrfase"/>
</dbReference>
<dbReference type="Proteomes" id="UP000019151">
    <property type="component" value="Plasmid 2"/>
</dbReference>
<gene>
    <name evidence="7" type="ORF">J421_5913</name>
</gene>
<dbReference type="SMART" id="SM00138">
    <property type="entry name" value="MeTrc"/>
    <property type="match status" value="1"/>
</dbReference>
<keyword evidence="4 7" id="KW-0808">Transferase</keyword>
<proteinExistence type="predicted"/>
<organism evidence="7 8">
    <name type="scientific">Gemmatirosa kalamazoonensis</name>
    <dbReference type="NCBI Taxonomy" id="861299"/>
    <lineage>
        <taxon>Bacteria</taxon>
        <taxon>Pseudomonadati</taxon>
        <taxon>Gemmatimonadota</taxon>
        <taxon>Gemmatimonadia</taxon>
        <taxon>Gemmatimonadales</taxon>
        <taxon>Gemmatimonadaceae</taxon>
        <taxon>Gemmatirosa</taxon>
    </lineage>
</organism>
<keyword evidence="5" id="KW-0949">S-adenosyl-L-methionine</keyword>
<evidence type="ECO:0000256" key="2">
    <source>
        <dbReference type="ARBA" id="ARBA00012534"/>
    </source>
</evidence>
<name>W0RV34_9BACT</name>
<dbReference type="KEGG" id="gba:J421_5913"/>
<dbReference type="EMBL" id="CP007130">
    <property type="protein sequence ID" value="AHG93448.1"/>
    <property type="molecule type" value="Genomic_DNA"/>
</dbReference>
<sequence length="295" mass="33229">MRDFDEGRRGGSGYGPEVLGISDSAFVLLRDLIAQRIGVHFGDDKRDLLADKLSDLLAARGMTSYLDYYFLLRYDAGADRHWAELTDRLSVPETFFWRQPEQFLALADVVAPRHFERRGSAPLRIWSAACCTGEEPLSIAIALAEAGLLHRRPVEIVASDASRAMVDRARAGLYGERSFRNLPVALRDRYFRREGAAWRVDPHLHGRIRWTTANLVAPEEVRPLARADVIFCRNVLIYFSDETITRVARQFAEGLADDGHLFLGASESLTRLETDFELADVAGAFAYVKGRVQRN</sequence>
<feature type="domain" description="CheR-type methyltransferase" evidence="6">
    <location>
        <begin position="14"/>
        <end position="295"/>
    </location>
</feature>
<keyword evidence="7" id="KW-0614">Plasmid</keyword>
<geneLocation type="plasmid" evidence="7 8">
    <name>2</name>
</geneLocation>
<evidence type="ECO:0000256" key="4">
    <source>
        <dbReference type="ARBA" id="ARBA00022679"/>
    </source>
</evidence>
<evidence type="ECO:0000256" key="5">
    <source>
        <dbReference type="ARBA" id="ARBA00022691"/>
    </source>
</evidence>
<comment type="catalytic activity">
    <reaction evidence="1">
        <text>L-glutamyl-[protein] + S-adenosyl-L-methionine = [protein]-L-glutamate 5-O-methyl ester + S-adenosyl-L-homocysteine</text>
        <dbReference type="Rhea" id="RHEA:24452"/>
        <dbReference type="Rhea" id="RHEA-COMP:10208"/>
        <dbReference type="Rhea" id="RHEA-COMP:10311"/>
        <dbReference type="ChEBI" id="CHEBI:29973"/>
        <dbReference type="ChEBI" id="CHEBI:57856"/>
        <dbReference type="ChEBI" id="CHEBI:59789"/>
        <dbReference type="ChEBI" id="CHEBI:82795"/>
        <dbReference type="EC" id="2.1.1.80"/>
    </reaction>
</comment>
<dbReference type="AlphaFoldDB" id="W0RV34"/>
<dbReference type="RefSeq" id="WP_025414752.1">
    <property type="nucleotide sequence ID" value="NZ_CP007130.1"/>
</dbReference>
<dbReference type="Gene3D" id="1.10.155.10">
    <property type="entry name" value="Chemotaxis receptor methyltransferase CheR, N-terminal domain"/>
    <property type="match status" value="1"/>
</dbReference>
<dbReference type="GO" id="GO:0032259">
    <property type="term" value="P:methylation"/>
    <property type="evidence" value="ECO:0007669"/>
    <property type="project" value="UniProtKB-KW"/>
</dbReference>
<accession>W0RV34</accession>
<dbReference type="SUPFAM" id="SSF47757">
    <property type="entry name" value="Chemotaxis receptor methyltransferase CheR, N-terminal domain"/>
    <property type="match status" value="1"/>
</dbReference>